<evidence type="ECO:0000313" key="2">
    <source>
        <dbReference type="Proteomes" id="UP000282433"/>
    </source>
</evidence>
<proteinExistence type="predicted"/>
<organism evidence="1 2">
    <name type="scientific">Klebsiella pneumoniae</name>
    <dbReference type="NCBI Taxonomy" id="573"/>
    <lineage>
        <taxon>Bacteria</taxon>
        <taxon>Pseudomonadati</taxon>
        <taxon>Pseudomonadota</taxon>
        <taxon>Gammaproteobacteria</taxon>
        <taxon>Enterobacterales</taxon>
        <taxon>Enterobacteriaceae</taxon>
        <taxon>Klebsiella/Raoultella group</taxon>
        <taxon>Klebsiella</taxon>
        <taxon>Klebsiella pneumoniae complex</taxon>
    </lineage>
</organism>
<protein>
    <submittedName>
        <fullName evidence="1">Aldo-keto reductase</fullName>
    </submittedName>
</protein>
<name>A0A447RQI3_KLEPN</name>
<evidence type="ECO:0000313" key="1">
    <source>
        <dbReference type="EMBL" id="VEB02086.1"/>
    </source>
</evidence>
<gene>
    <name evidence="1" type="ORF">NCTC13635_02585</name>
</gene>
<accession>A0A447RQI3</accession>
<reference evidence="1 2" key="1">
    <citation type="submission" date="2018-12" db="EMBL/GenBank/DDBJ databases">
        <authorList>
            <consortium name="Pathogen Informatics"/>
        </authorList>
    </citation>
    <scope>NUCLEOTIDE SEQUENCE [LARGE SCALE GENOMIC DNA]</scope>
    <source>
        <strain evidence="1 2">NCTC13635</strain>
    </source>
</reference>
<dbReference type="AlphaFoldDB" id="A0A447RQI3"/>
<sequence>MSSVTLSGRGTLGDRQVYRLGYGAMQLAAPVFSARPKILKKRCAYYRPPSRPG</sequence>
<dbReference type="EMBL" id="LR134162">
    <property type="protein sequence ID" value="VEB02086.1"/>
    <property type="molecule type" value="Genomic_DNA"/>
</dbReference>
<dbReference type="Proteomes" id="UP000282433">
    <property type="component" value="Chromosome"/>
</dbReference>